<proteinExistence type="predicted"/>
<accession>A0A1Y5RH73</accession>
<dbReference type="RefSeq" id="WP_085862783.1">
    <property type="nucleotide sequence ID" value="NZ_FWFT01000001.1"/>
</dbReference>
<keyword evidence="2" id="KW-1185">Reference proteome</keyword>
<dbReference type="PROSITE" id="PS51257">
    <property type="entry name" value="PROKAR_LIPOPROTEIN"/>
    <property type="match status" value="1"/>
</dbReference>
<organism evidence="1 2">
    <name type="scientific">Pseudooctadecabacter jejudonensis</name>
    <dbReference type="NCBI Taxonomy" id="1391910"/>
    <lineage>
        <taxon>Bacteria</taxon>
        <taxon>Pseudomonadati</taxon>
        <taxon>Pseudomonadota</taxon>
        <taxon>Alphaproteobacteria</taxon>
        <taxon>Rhodobacterales</taxon>
        <taxon>Paracoccaceae</taxon>
        <taxon>Pseudooctadecabacter</taxon>
    </lineage>
</organism>
<evidence type="ECO:0000313" key="1">
    <source>
        <dbReference type="EMBL" id="SLN14766.1"/>
    </source>
</evidence>
<dbReference type="Proteomes" id="UP000193623">
    <property type="component" value="Unassembled WGS sequence"/>
</dbReference>
<evidence type="ECO:0008006" key="3">
    <source>
        <dbReference type="Google" id="ProtNLM"/>
    </source>
</evidence>
<sequence length="166" mass="17293">MKRIHICAVAFALLAACDAPTPAERSALQADAMAARADILQTQARPAIRACVGYASGAPLDVARLQQAGFTGPSGALSGVSFRAPDLFVVVQENRGLCRMTWLGSVSPRSTTAALRDTLAAAGFTQTGRQDGRDVFYSNGPVTLSAASVLTTTGSIQAIDVILKRQ</sequence>
<dbReference type="EMBL" id="FWFT01000001">
    <property type="protein sequence ID" value="SLN14766.1"/>
    <property type="molecule type" value="Genomic_DNA"/>
</dbReference>
<reference evidence="1 2" key="1">
    <citation type="submission" date="2017-03" db="EMBL/GenBank/DDBJ databases">
        <authorList>
            <person name="Afonso C.L."/>
            <person name="Miller P.J."/>
            <person name="Scott M.A."/>
            <person name="Spackman E."/>
            <person name="Goraichik I."/>
            <person name="Dimitrov K.M."/>
            <person name="Suarez D.L."/>
            <person name="Swayne D.E."/>
        </authorList>
    </citation>
    <scope>NUCLEOTIDE SEQUENCE [LARGE SCALE GENOMIC DNA]</scope>
    <source>
        <strain evidence="1 2">CECT 8397</strain>
    </source>
</reference>
<protein>
    <recommendedName>
        <fullName evidence="3">Lipoprotein</fullName>
    </recommendedName>
</protein>
<name>A0A1Y5RH73_9RHOB</name>
<dbReference type="AlphaFoldDB" id="A0A1Y5RH73"/>
<gene>
    <name evidence="1" type="ORF">PSJ8397_00301</name>
</gene>
<evidence type="ECO:0000313" key="2">
    <source>
        <dbReference type="Proteomes" id="UP000193623"/>
    </source>
</evidence>